<protein>
    <submittedName>
        <fullName evidence="1">Pentapeptide repeat-containing protein</fullName>
    </submittedName>
</protein>
<dbReference type="SUPFAM" id="SSF141571">
    <property type="entry name" value="Pentapeptide repeat-like"/>
    <property type="match status" value="1"/>
</dbReference>
<dbReference type="RefSeq" id="WP_119667423.1">
    <property type="nucleotide sequence ID" value="NZ_QXED01000002.1"/>
</dbReference>
<dbReference type="InterPro" id="IPR001646">
    <property type="entry name" value="5peptide_repeat"/>
</dbReference>
<evidence type="ECO:0000313" key="1">
    <source>
        <dbReference type="EMBL" id="RIV25543.1"/>
    </source>
</evidence>
<dbReference type="Proteomes" id="UP000283523">
    <property type="component" value="Unassembled WGS sequence"/>
</dbReference>
<name>A0A418MFP6_9BACT</name>
<sequence length="188" mass="21356">MEFYDQIIGPADEVVATWQDQSFEQCTFKKLDLARVSLAGSSFVDCRFEDCNLTGVVVKNTRLYDVSFINCKLPHVDFGVCDPFGFHITCQDCRLDYVVFLNRKLKKALFADCSIKEAFFLQCDLTGTAFRNCNLELTRFEGNNLTQADFATSYNLVLNPDDNTLKKARFSLYSLPGLLTKYDLVVVS</sequence>
<dbReference type="Gene3D" id="2.160.20.80">
    <property type="entry name" value="E3 ubiquitin-protein ligase SopA"/>
    <property type="match status" value="1"/>
</dbReference>
<dbReference type="PANTHER" id="PTHR42999:SF1">
    <property type="entry name" value="PENTAPEPTIDE REPEAT-CONTAINING PROTEIN"/>
    <property type="match status" value="1"/>
</dbReference>
<reference evidence="1 2" key="1">
    <citation type="submission" date="2018-08" db="EMBL/GenBank/DDBJ databases">
        <title>Fibrisoma montanum sp. nov., isolated from Danxia mountain soil.</title>
        <authorList>
            <person name="Huang Y."/>
        </authorList>
    </citation>
    <scope>NUCLEOTIDE SEQUENCE [LARGE SCALE GENOMIC DNA]</scope>
    <source>
        <strain evidence="1 2">HYT19</strain>
    </source>
</reference>
<accession>A0A418MFP6</accession>
<dbReference type="PANTHER" id="PTHR42999">
    <property type="entry name" value="ANTIBIOTIC RESISTANCE PROTEIN MCBG"/>
    <property type="match status" value="1"/>
</dbReference>
<comment type="caution">
    <text evidence="1">The sequence shown here is derived from an EMBL/GenBank/DDBJ whole genome shotgun (WGS) entry which is preliminary data.</text>
</comment>
<dbReference type="OrthoDB" id="67652at2"/>
<dbReference type="AlphaFoldDB" id="A0A418MFP6"/>
<dbReference type="Pfam" id="PF13599">
    <property type="entry name" value="Pentapeptide_4"/>
    <property type="match status" value="1"/>
</dbReference>
<gene>
    <name evidence="1" type="ORF">DYU11_09615</name>
</gene>
<dbReference type="EMBL" id="QXED01000002">
    <property type="protein sequence ID" value="RIV25543.1"/>
    <property type="molecule type" value="Genomic_DNA"/>
</dbReference>
<proteinExistence type="predicted"/>
<evidence type="ECO:0000313" key="2">
    <source>
        <dbReference type="Proteomes" id="UP000283523"/>
    </source>
</evidence>
<dbReference type="InterPro" id="IPR052949">
    <property type="entry name" value="PA_immunity-related"/>
</dbReference>
<keyword evidence="2" id="KW-1185">Reference proteome</keyword>
<dbReference type="Pfam" id="PF00805">
    <property type="entry name" value="Pentapeptide"/>
    <property type="match status" value="1"/>
</dbReference>
<organism evidence="1 2">
    <name type="scientific">Fibrisoma montanum</name>
    <dbReference type="NCBI Taxonomy" id="2305895"/>
    <lineage>
        <taxon>Bacteria</taxon>
        <taxon>Pseudomonadati</taxon>
        <taxon>Bacteroidota</taxon>
        <taxon>Cytophagia</taxon>
        <taxon>Cytophagales</taxon>
        <taxon>Spirosomataceae</taxon>
        <taxon>Fibrisoma</taxon>
    </lineage>
</organism>